<dbReference type="AlphaFoldDB" id="A0A8S0PA82"/>
<reference evidence="1 2" key="1">
    <citation type="submission" date="2019-12" db="EMBL/GenBank/DDBJ databases">
        <authorList>
            <person name="Alioto T."/>
            <person name="Alioto T."/>
            <person name="Gomez Garrido J."/>
        </authorList>
    </citation>
    <scope>NUCLEOTIDE SEQUENCE [LARGE SCALE GENOMIC DNA]</scope>
</reference>
<dbReference type="OrthoDB" id="5599646at2759"/>
<evidence type="ECO:0000313" key="2">
    <source>
        <dbReference type="Proteomes" id="UP000594638"/>
    </source>
</evidence>
<dbReference type="EMBL" id="CACTIH010000020">
    <property type="protein sequence ID" value="CAA2934897.1"/>
    <property type="molecule type" value="Genomic_DNA"/>
</dbReference>
<comment type="caution">
    <text evidence="1">The sequence shown here is derived from an EMBL/GenBank/DDBJ whole genome shotgun (WGS) entry which is preliminary data.</text>
</comment>
<organism evidence="1 2">
    <name type="scientific">Olea europaea subsp. europaea</name>
    <dbReference type="NCBI Taxonomy" id="158383"/>
    <lineage>
        <taxon>Eukaryota</taxon>
        <taxon>Viridiplantae</taxon>
        <taxon>Streptophyta</taxon>
        <taxon>Embryophyta</taxon>
        <taxon>Tracheophyta</taxon>
        <taxon>Spermatophyta</taxon>
        <taxon>Magnoliopsida</taxon>
        <taxon>eudicotyledons</taxon>
        <taxon>Gunneridae</taxon>
        <taxon>Pentapetalae</taxon>
        <taxon>asterids</taxon>
        <taxon>lamiids</taxon>
        <taxon>Lamiales</taxon>
        <taxon>Oleaceae</taxon>
        <taxon>Oleeae</taxon>
        <taxon>Olea</taxon>
    </lineage>
</organism>
<dbReference type="Gramene" id="OE9A089250T1">
    <property type="protein sequence ID" value="OE9A089250C1"/>
    <property type="gene ID" value="OE9A089250"/>
</dbReference>
<accession>A0A8S0PA82</accession>
<sequence>MAKNGTENKAQLKPEQKSLLFYSFALCLGSYGFSKTLKRFLSEARIKDDDWEASALNLDDIFSKYLETCNDVYTNVDIQKDQGELYE</sequence>
<name>A0A8S0PA82_OLEEU</name>
<proteinExistence type="predicted"/>
<gene>
    <name evidence="1" type="ORF">OLEA9_A089250</name>
</gene>
<keyword evidence="2" id="KW-1185">Reference proteome</keyword>
<protein>
    <submittedName>
        <fullName evidence="1">Uncharacterized protein</fullName>
    </submittedName>
</protein>
<evidence type="ECO:0000313" key="1">
    <source>
        <dbReference type="EMBL" id="CAA2934897.1"/>
    </source>
</evidence>
<dbReference type="Proteomes" id="UP000594638">
    <property type="component" value="Unassembled WGS sequence"/>
</dbReference>